<evidence type="ECO:0000256" key="4">
    <source>
        <dbReference type="ARBA" id="ARBA00023038"/>
    </source>
</evidence>
<dbReference type="OrthoDB" id="1679758at2759"/>
<keyword evidence="1 5" id="KW-0479">Metal-binding</keyword>
<feature type="domain" description="LIM zinc-binding" evidence="6">
    <location>
        <begin position="10"/>
        <end position="70"/>
    </location>
</feature>
<dbReference type="EMBL" id="CAJNOC010003977">
    <property type="protein sequence ID" value="CAF1005143.1"/>
    <property type="molecule type" value="Genomic_DNA"/>
</dbReference>
<name>A0A814H5G3_9BILA</name>
<evidence type="ECO:0000256" key="1">
    <source>
        <dbReference type="ARBA" id="ARBA00022723"/>
    </source>
</evidence>
<evidence type="ECO:0000256" key="5">
    <source>
        <dbReference type="PROSITE-ProRule" id="PRU00125"/>
    </source>
</evidence>
<dbReference type="SUPFAM" id="SSF57716">
    <property type="entry name" value="Glucocorticoid receptor-like (DNA-binding domain)"/>
    <property type="match status" value="2"/>
</dbReference>
<sequence length="88" mass="9958">MPPKFGGGGEKCARCVKTVYAAEKIAAASLEWHKGCFKCKTCNTQLNLNTYKDFEKEIFCKGCFGDKLHPYERNRKELENAHTVKPAE</sequence>
<dbReference type="InterPro" id="IPR001781">
    <property type="entry name" value="Znf_LIM"/>
</dbReference>
<dbReference type="PROSITE" id="PS00478">
    <property type="entry name" value="LIM_DOMAIN_1"/>
    <property type="match status" value="1"/>
</dbReference>
<dbReference type="PANTHER" id="PTHR24206">
    <property type="entry name" value="OS06G0237300 PROTEIN"/>
    <property type="match status" value="1"/>
</dbReference>
<dbReference type="SMART" id="SM00132">
    <property type="entry name" value="LIM"/>
    <property type="match status" value="1"/>
</dbReference>
<dbReference type="Pfam" id="PF00412">
    <property type="entry name" value="LIM"/>
    <property type="match status" value="1"/>
</dbReference>
<gene>
    <name evidence="7" type="ORF">OXX778_LOCUS16613</name>
</gene>
<dbReference type="Gene3D" id="2.10.110.10">
    <property type="entry name" value="Cysteine Rich Protein"/>
    <property type="match status" value="1"/>
</dbReference>
<keyword evidence="2" id="KW-0677">Repeat</keyword>
<evidence type="ECO:0000256" key="2">
    <source>
        <dbReference type="ARBA" id="ARBA00022737"/>
    </source>
</evidence>
<reference evidence="7" key="1">
    <citation type="submission" date="2021-02" db="EMBL/GenBank/DDBJ databases">
        <authorList>
            <person name="Nowell W R."/>
        </authorList>
    </citation>
    <scope>NUCLEOTIDE SEQUENCE</scope>
    <source>
        <strain evidence="7">Ploen Becks lab</strain>
    </source>
</reference>
<proteinExistence type="predicted"/>
<keyword evidence="3 5" id="KW-0862">Zinc</keyword>
<evidence type="ECO:0000256" key="3">
    <source>
        <dbReference type="ARBA" id="ARBA00022833"/>
    </source>
</evidence>
<dbReference type="FunFam" id="2.10.110.10:FF:000001">
    <property type="entry name" value="Cysteine and glycine-rich protein 1"/>
    <property type="match status" value="1"/>
</dbReference>
<accession>A0A814H5G3</accession>
<dbReference type="AlphaFoldDB" id="A0A814H5G3"/>
<dbReference type="GO" id="GO:0046872">
    <property type="term" value="F:metal ion binding"/>
    <property type="evidence" value="ECO:0007669"/>
    <property type="project" value="UniProtKB-KW"/>
</dbReference>
<evidence type="ECO:0000259" key="6">
    <source>
        <dbReference type="PROSITE" id="PS50023"/>
    </source>
</evidence>
<dbReference type="PROSITE" id="PS50023">
    <property type="entry name" value="LIM_DOMAIN_2"/>
    <property type="match status" value="1"/>
</dbReference>
<keyword evidence="8" id="KW-1185">Reference proteome</keyword>
<organism evidence="7 8">
    <name type="scientific">Brachionus calyciflorus</name>
    <dbReference type="NCBI Taxonomy" id="104777"/>
    <lineage>
        <taxon>Eukaryota</taxon>
        <taxon>Metazoa</taxon>
        <taxon>Spiralia</taxon>
        <taxon>Gnathifera</taxon>
        <taxon>Rotifera</taxon>
        <taxon>Eurotatoria</taxon>
        <taxon>Monogononta</taxon>
        <taxon>Pseudotrocha</taxon>
        <taxon>Ploima</taxon>
        <taxon>Brachionidae</taxon>
        <taxon>Brachionus</taxon>
    </lineage>
</organism>
<keyword evidence="4 5" id="KW-0440">LIM domain</keyword>
<comment type="caution">
    <text evidence="7">The sequence shown here is derived from an EMBL/GenBank/DDBJ whole genome shotgun (WGS) entry which is preliminary data.</text>
</comment>
<evidence type="ECO:0000313" key="8">
    <source>
        <dbReference type="Proteomes" id="UP000663879"/>
    </source>
</evidence>
<protein>
    <recommendedName>
        <fullName evidence="6">LIM zinc-binding domain-containing protein</fullName>
    </recommendedName>
</protein>
<dbReference type="Proteomes" id="UP000663879">
    <property type="component" value="Unassembled WGS sequence"/>
</dbReference>
<evidence type="ECO:0000313" key="7">
    <source>
        <dbReference type="EMBL" id="CAF1005143.1"/>
    </source>
</evidence>